<evidence type="ECO:0000259" key="8">
    <source>
        <dbReference type="PROSITE" id="PS51194"/>
    </source>
</evidence>
<dbReference type="GO" id="GO:0003676">
    <property type="term" value="F:nucleic acid binding"/>
    <property type="evidence" value="ECO:0007669"/>
    <property type="project" value="InterPro"/>
</dbReference>
<dbReference type="InterPro" id="IPR014014">
    <property type="entry name" value="RNA_helicase_DEAD_Q_motif"/>
</dbReference>
<feature type="region of interest" description="Disordered" evidence="6">
    <location>
        <begin position="44"/>
        <end position="111"/>
    </location>
</feature>
<dbReference type="InterPro" id="IPR027417">
    <property type="entry name" value="P-loop_NTPase"/>
</dbReference>
<dbReference type="GO" id="GO:0016787">
    <property type="term" value="F:hydrolase activity"/>
    <property type="evidence" value="ECO:0007669"/>
    <property type="project" value="UniProtKB-KW"/>
</dbReference>
<feature type="domain" description="Helicase ATP-binding" evidence="7">
    <location>
        <begin position="309"/>
        <end position="574"/>
    </location>
</feature>
<evidence type="ECO:0000256" key="5">
    <source>
        <dbReference type="PROSITE-ProRule" id="PRU00552"/>
    </source>
</evidence>
<keyword evidence="2" id="KW-0378">Hydrolase</keyword>
<evidence type="ECO:0000256" key="2">
    <source>
        <dbReference type="ARBA" id="ARBA00022801"/>
    </source>
</evidence>
<evidence type="ECO:0000256" key="1">
    <source>
        <dbReference type="ARBA" id="ARBA00022741"/>
    </source>
</evidence>
<dbReference type="EMBL" id="FNXT01001226">
    <property type="protein sequence ID" value="SZX75216.1"/>
    <property type="molecule type" value="Genomic_DNA"/>
</dbReference>
<feature type="short sequence motif" description="Q motif" evidence="5">
    <location>
        <begin position="275"/>
        <end position="303"/>
    </location>
</feature>
<dbReference type="SMART" id="SM00487">
    <property type="entry name" value="DEXDc"/>
    <property type="match status" value="1"/>
</dbReference>
<dbReference type="InterPro" id="IPR044742">
    <property type="entry name" value="DEAD/DEAH_RhlB"/>
</dbReference>
<keyword evidence="4" id="KW-0067">ATP-binding</keyword>
<sequence>MVPALNGACGGSALLSRPTCSNGPMLLNRGAAVTPWPTQLLAARSLQQPQQHSRHGASCAVSAVGDRAVAGDSDRRMRRTRTTPGNRDGNRDSSSSGGTSGRHGGSRRQLDEDIDVDDYFMDPLEAAKLRRMAKEQGMAAVVDDEGFVKVQLSDAAAELVTKAPAAAAAEPDTADSSSSAPDEQQQDGGDGSSSSSSSRSRLFSKSQLQPAAPGSGGTAPALPIVRPSSSSSSREQDNSSSRGYSSNAPPWASKGRTYGSSSSSGSGSAAFFSSKSWEDLRASPELIEALKTIGVTKPSHIQAEAFQTLSSKSKAKHVALADQAGSGKTLAYLLPLLQQLKRKEGAAGGPVTQPNSPSLIIMAPTTGVCPSSPLATAVHTCGGRHDDERGAVGLRDRPASSPLLALQLLQQRQLKRKEGAAGGPVTQPNSPSLIIMAPTTELAQQVGRVVRALSGAGLRVRCAVMTGGQSEADRRSKTMRTQCELLDGGVDVLVATPGRLLSHLEKGSLSLQHTAALVMDEVDVLAGGEVSYAEHIAPLRAAAGPGLRCVLVSATLPQHTFDELQELFMGLGAAFGPGLHRTATGCVEELVDCSGGDEISLESGTARKLEAMMQALDRVRSPRTLVFCNKIETCRVVENALKRRSDSYQVMAYHEAIREEARAASLQTWLSAPSPSQPPMVLVCTDRTSRGIDSMWCEHVVLFEFPRDPSEYVRRVGRTARGAGGRGVVTVLVLGKQVALAKDILARNKAGAPVHRVPRLFNE</sequence>
<dbReference type="PROSITE" id="PS51194">
    <property type="entry name" value="HELICASE_CTER"/>
    <property type="match status" value="1"/>
</dbReference>
<evidence type="ECO:0000313" key="10">
    <source>
        <dbReference type="EMBL" id="SZX75216.1"/>
    </source>
</evidence>
<dbReference type="PANTHER" id="PTHR47960">
    <property type="entry name" value="DEAD-BOX ATP-DEPENDENT RNA HELICASE 50"/>
    <property type="match status" value="1"/>
</dbReference>
<dbReference type="AlphaFoldDB" id="A0A383WER2"/>
<reference evidence="10 11" key="1">
    <citation type="submission" date="2016-10" db="EMBL/GenBank/DDBJ databases">
        <authorList>
            <person name="Cai Z."/>
        </authorList>
    </citation>
    <scope>NUCLEOTIDE SEQUENCE [LARGE SCALE GENOMIC DNA]</scope>
</reference>
<dbReference type="InterPro" id="IPR014001">
    <property type="entry name" value="Helicase_ATP-bd"/>
</dbReference>
<feature type="compositionally biased region" description="Low complexity" evidence="6">
    <location>
        <begin position="82"/>
        <end position="97"/>
    </location>
</feature>
<evidence type="ECO:0000256" key="6">
    <source>
        <dbReference type="SAM" id="MobiDB-lite"/>
    </source>
</evidence>
<feature type="domain" description="DEAD-box RNA helicase Q" evidence="9">
    <location>
        <begin position="275"/>
        <end position="303"/>
    </location>
</feature>
<dbReference type="SUPFAM" id="SSF52540">
    <property type="entry name" value="P-loop containing nucleoside triphosphate hydrolases"/>
    <property type="match status" value="2"/>
</dbReference>
<accession>A0A383WER2</accession>
<dbReference type="CDD" id="cd18787">
    <property type="entry name" value="SF2_C_DEAD"/>
    <property type="match status" value="1"/>
</dbReference>
<evidence type="ECO:0000256" key="3">
    <source>
        <dbReference type="ARBA" id="ARBA00022806"/>
    </source>
</evidence>
<evidence type="ECO:0000256" key="4">
    <source>
        <dbReference type="ARBA" id="ARBA00022840"/>
    </source>
</evidence>
<name>A0A383WER2_TETOB</name>
<dbReference type="STRING" id="3088.A0A383WER2"/>
<feature type="compositionally biased region" description="Low complexity" evidence="6">
    <location>
        <begin position="163"/>
        <end position="241"/>
    </location>
</feature>
<keyword evidence="11" id="KW-1185">Reference proteome</keyword>
<dbReference type="GO" id="GO:0003724">
    <property type="term" value="F:RNA helicase activity"/>
    <property type="evidence" value="ECO:0007669"/>
    <property type="project" value="InterPro"/>
</dbReference>
<dbReference type="Gene3D" id="3.40.50.300">
    <property type="entry name" value="P-loop containing nucleotide triphosphate hydrolases"/>
    <property type="match status" value="3"/>
</dbReference>
<proteinExistence type="predicted"/>
<keyword evidence="3" id="KW-0347">Helicase</keyword>
<dbReference type="Pfam" id="PF00271">
    <property type="entry name" value="Helicase_C"/>
    <property type="match status" value="1"/>
</dbReference>
<dbReference type="PROSITE" id="PS51195">
    <property type="entry name" value="Q_MOTIF"/>
    <property type="match status" value="1"/>
</dbReference>
<dbReference type="PROSITE" id="PS51192">
    <property type="entry name" value="HELICASE_ATP_BIND_1"/>
    <property type="match status" value="1"/>
</dbReference>
<evidence type="ECO:0000259" key="9">
    <source>
        <dbReference type="PROSITE" id="PS51195"/>
    </source>
</evidence>
<dbReference type="GO" id="GO:0005524">
    <property type="term" value="F:ATP binding"/>
    <property type="evidence" value="ECO:0007669"/>
    <property type="project" value="UniProtKB-KW"/>
</dbReference>
<dbReference type="Pfam" id="PF00270">
    <property type="entry name" value="DEAD"/>
    <property type="match status" value="2"/>
</dbReference>
<organism evidence="10 11">
    <name type="scientific">Tetradesmus obliquus</name>
    <name type="common">Green alga</name>
    <name type="synonym">Acutodesmus obliquus</name>
    <dbReference type="NCBI Taxonomy" id="3088"/>
    <lineage>
        <taxon>Eukaryota</taxon>
        <taxon>Viridiplantae</taxon>
        <taxon>Chlorophyta</taxon>
        <taxon>core chlorophytes</taxon>
        <taxon>Chlorophyceae</taxon>
        <taxon>CS clade</taxon>
        <taxon>Sphaeropleales</taxon>
        <taxon>Scenedesmaceae</taxon>
        <taxon>Tetradesmus</taxon>
    </lineage>
</organism>
<keyword evidence="1" id="KW-0547">Nucleotide-binding</keyword>
<evidence type="ECO:0008006" key="12">
    <source>
        <dbReference type="Google" id="ProtNLM"/>
    </source>
</evidence>
<dbReference type="Proteomes" id="UP000256970">
    <property type="component" value="Unassembled WGS sequence"/>
</dbReference>
<dbReference type="InterPro" id="IPR001650">
    <property type="entry name" value="Helicase_C-like"/>
</dbReference>
<evidence type="ECO:0000259" key="7">
    <source>
        <dbReference type="PROSITE" id="PS51192"/>
    </source>
</evidence>
<gene>
    <name evidence="10" type="ORF">BQ4739_LOCUS15510</name>
</gene>
<evidence type="ECO:0000313" key="11">
    <source>
        <dbReference type="Proteomes" id="UP000256970"/>
    </source>
</evidence>
<feature type="region of interest" description="Disordered" evidence="6">
    <location>
        <begin position="163"/>
        <end position="267"/>
    </location>
</feature>
<dbReference type="InterPro" id="IPR011545">
    <property type="entry name" value="DEAD/DEAH_box_helicase_dom"/>
</dbReference>
<dbReference type="SMART" id="SM00490">
    <property type="entry name" value="HELICc"/>
    <property type="match status" value="1"/>
</dbReference>
<feature type="domain" description="Helicase C-terminal" evidence="8">
    <location>
        <begin position="611"/>
        <end position="763"/>
    </location>
</feature>
<dbReference type="CDD" id="cd00268">
    <property type="entry name" value="DEADc"/>
    <property type="match status" value="1"/>
</dbReference>
<protein>
    <recommendedName>
        <fullName evidence="12">RNA helicase</fullName>
    </recommendedName>
</protein>